<dbReference type="SUPFAM" id="SSF48208">
    <property type="entry name" value="Six-hairpin glycosidases"/>
    <property type="match status" value="1"/>
</dbReference>
<dbReference type="InterPro" id="IPR010905">
    <property type="entry name" value="Glyco_hydro_88"/>
</dbReference>
<dbReference type="GO" id="GO:0005975">
    <property type="term" value="P:carbohydrate metabolic process"/>
    <property type="evidence" value="ECO:0007669"/>
    <property type="project" value="InterPro"/>
</dbReference>
<dbReference type="PANTHER" id="PTHR41814">
    <property type="entry name" value="EXPRESSED PROTEIN"/>
    <property type="match status" value="1"/>
</dbReference>
<dbReference type="AlphaFoldDB" id="A0AAD5YIS7"/>
<sequence>MFSLLPTLLIACTLISSVLTAPVPLAPLSLNDATITKVRNNMLQISTHSWELGTAAQTDLELRAPALTVLWPTAFPPPKSLSPVLNASASGALSIAKRVVRAKPASSKTLIDGDGAVGDPPSIGTAVLLANWTRSDPSDQSFSVAAAQQLDFLLNDAPRTSDGAISHRKDQTQLWADFVYMVPPFIAYYGALQGGDDGANLLQEAYDQCRLYRKYLLDTGSGLWKHIVLGNWQDNARWGTGNGWAAAGMFRVLETIRHSSVSSQFQSQTDDLTSWIQQIIDNTWKHQNSDGSLRNHLDDESSFVDTSSTALLAAVTYRMAVLTKDTSNVDAADKAFSYIKTQIDSNGWLANTVDPLTFTTPSASGSHSPEGQAFVLLLQAAYRDYSLAKSGGVRDMLLAYIQTR</sequence>
<feature type="chain" id="PRO_5042067427" description="Six-hairpin glycosidase" evidence="2">
    <location>
        <begin position="21"/>
        <end position="404"/>
    </location>
</feature>
<dbReference type="Proteomes" id="UP001212997">
    <property type="component" value="Unassembled WGS sequence"/>
</dbReference>
<accession>A0AAD5YIS7</accession>
<dbReference type="InterPro" id="IPR012341">
    <property type="entry name" value="6hp_glycosidase-like_sf"/>
</dbReference>
<proteinExistence type="predicted"/>
<organism evidence="3 4">
    <name type="scientific">Meripilus lineatus</name>
    <dbReference type="NCBI Taxonomy" id="2056292"/>
    <lineage>
        <taxon>Eukaryota</taxon>
        <taxon>Fungi</taxon>
        <taxon>Dikarya</taxon>
        <taxon>Basidiomycota</taxon>
        <taxon>Agaricomycotina</taxon>
        <taxon>Agaricomycetes</taxon>
        <taxon>Polyporales</taxon>
        <taxon>Meripilaceae</taxon>
        <taxon>Meripilus</taxon>
    </lineage>
</organism>
<evidence type="ECO:0008006" key="5">
    <source>
        <dbReference type="Google" id="ProtNLM"/>
    </source>
</evidence>
<name>A0AAD5YIS7_9APHY</name>
<evidence type="ECO:0000313" key="4">
    <source>
        <dbReference type="Proteomes" id="UP001212997"/>
    </source>
</evidence>
<dbReference type="GO" id="GO:0016787">
    <property type="term" value="F:hydrolase activity"/>
    <property type="evidence" value="ECO:0007669"/>
    <property type="project" value="UniProtKB-KW"/>
</dbReference>
<evidence type="ECO:0000256" key="2">
    <source>
        <dbReference type="SAM" id="SignalP"/>
    </source>
</evidence>
<comment type="caution">
    <text evidence="3">The sequence shown here is derived from an EMBL/GenBank/DDBJ whole genome shotgun (WGS) entry which is preliminary data.</text>
</comment>
<dbReference type="PANTHER" id="PTHR41814:SF1">
    <property type="entry name" value="CELLULASE"/>
    <property type="match status" value="1"/>
</dbReference>
<keyword evidence="4" id="KW-1185">Reference proteome</keyword>
<keyword evidence="1" id="KW-0378">Hydrolase</keyword>
<reference evidence="3" key="1">
    <citation type="submission" date="2022-07" db="EMBL/GenBank/DDBJ databases">
        <title>Genome Sequence of Physisporinus lineatus.</title>
        <authorList>
            <person name="Buettner E."/>
        </authorList>
    </citation>
    <scope>NUCLEOTIDE SEQUENCE</scope>
    <source>
        <strain evidence="3">VT162</strain>
    </source>
</reference>
<gene>
    <name evidence="3" type="ORF">NLI96_g5706</name>
</gene>
<protein>
    <recommendedName>
        <fullName evidence="5">Six-hairpin glycosidase</fullName>
    </recommendedName>
</protein>
<evidence type="ECO:0000256" key="1">
    <source>
        <dbReference type="ARBA" id="ARBA00022801"/>
    </source>
</evidence>
<keyword evidence="2" id="KW-0732">Signal</keyword>
<dbReference type="Pfam" id="PF07470">
    <property type="entry name" value="Glyco_hydro_88"/>
    <property type="match status" value="1"/>
</dbReference>
<feature type="signal peptide" evidence="2">
    <location>
        <begin position="1"/>
        <end position="20"/>
    </location>
</feature>
<dbReference type="EMBL" id="JANAWD010000193">
    <property type="protein sequence ID" value="KAJ3484354.1"/>
    <property type="molecule type" value="Genomic_DNA"/>
</dbReference>
<dbReference type="InterPro" id="IPR008928">
    <property type="entry name" value="6-hairpin_glycosidase_sf"/>
</dbReference>
<evidence type="ECO:0000313" key="3">
    <source>
        <dbReference type="EMBL" id="KAJ3484354.1"/>
    </source>
</evidence>
<dbReference type="Gene3D" id="1.50.10.10">
    <property type="match status" value="1"/>
</dbReference>